<keyword evidence="2" id="KW-0812">Transmembrane</keyword>
<protein>
    <submittedName>
        <fullName evidence="3">Uncharacterized protein</fullName>
    </submittedName>
</protein>
<feature type="transmembrane region" description="Helical" evidence="2">
    <location>
        <begin position="32"/>
        <end position="54"/>
    </location>
</feature>
<name>A0A935JXL6_9RHOO</name>
<organism evidence="3 4">
    <name type="scientific">Candidatus Dechloromonas phosphorivorans</name>
    <dbReference type="NCBI Taxonomy" id="2899244"/>
    <lineage>
        <taxon>Bacteria</taxon>
        <taxon>Pseudomonadati</taxon>
        <taxon>Pseudomonadota</taxon>
        <taxon>Betaproteobacteria</taxon>
        <taxon>Rhodocyclales</taxon>
        <taxon>Azonexaceae</taxon>
        <taxon>Dechloromonas</taxon>
    </lineage>
</organism>
<evidence type="ECO:0000313" key="4">
    <source>
        <dbReference type="Proteomes" id="UP000739411"/>
    </source>
</evidence>
<evidence type="ECO:0000256" key="2">
    <source>
        <dbReference type="SAM" id="Phobius"/>
    </source>
</evidence>
<dbReference type="AlphaFoldDB" id="A0A935JXL6"/>
<dbReference type="InterPro" id="IPR046703">
    <property type="entry name" value="DUF6776"/>
</dbReference>
<sequence length="244" mass="27963">MPTPAVALKLRKFRRRFGITAPNVVVRRHVSWHWYFFAASLIAIVMTTAVWFVLQRSDVGSISGELGALRLKVRELDDELLLLRSTAETEQNVALMERSTQKELLGRLKTLEAENAALKEDMLLFERLIPIPGEEAVVRIENFRLTKDADSRFRYRLLIAFQPGKQMPDFKGRLQLALVYRLGEKEIQATLPDKKSEAADFSVDTKHFWRKEGLFELPLGAQLVRAEARVLQGDTLKSKRMAQL</sequence>
<evidence type="ECO:0000313" key="3">
    <source>
        <dbReference type="EMBL" id="MBK7415045.1"/>
    </source>
</evidence>
<proteinExistence type="predicted"/>
<accession>A0A935JXL6</accession>
<reference evidence="3 4" key="1">
    <citation type="submission" date="2020-10" db="EMBL/GenBank/DDBJ databases">
        <title>Connecting structure to function with the recovery of over 1000 high-quality activated sludge metagenome-assembled genomes encoding full-length rRNA genes using long-read sequencing.</title>
        <authorList>
            <person name="Singleton C.M."/>
            <person name="Petriglieri F."/>
            <person name="Kristensen J.M."/>
            <person name="Kirkegaard R.H."/>
            <person name="Michaelsen T.Y."/>
            <person name="Andersen M.H."/>
            <person name="Karst S.M."/>
            <person name="Dueholm M.S."/>
            <person name="Nielsen P.H."/>
            <person name="Albertsen M."/>
        </authorList>
    </citation>
    <scope>NUCLEOTIDE SEQUENCE [LARGE SCALE GENOMIC DNA]</scope>
    <source>
        <strain evidence="3">EsbW_18-Q3-R4-48_BATAC.463</strain>
    </source>
</reference>
<dbReference type="EMBL" id="JADJMS010000015">
    <property type="protein sequence ID" value="MBK7415045.1"/>
    <property type="molecule type" value="Genomic_DNA"/>
</dbReference>
<dbReference type="Pfam" id="PF20567">
    <property type="entry name" value="DUF6776"/>
    <property type="match status" value="1"/>
</dbReference>
<evidence type="ECO:0000256" key="1">
    <source>
        <dbReference type="SAM" id="Coils"/>
    </source>
</evidence>
<gene>
    <name evidence="3" type="ORF">IPJ38_07915</name>
</gene>
<dbReference type="Proteomes" id="UP000739411">
    <property type="component" value="Unassembled WGS sequence"/>
</dbReference>
<feature type="coiled-coil region" evidence="1">
    <location>
        <begin position="101"/>
        <end position="128"/>
    </location>
</feature>
<keyword evidence="2" id="KW-1133">Transmembrane helix</keyword>
<keyword evidence="1" id="KW-0175">Coiled coil</keyword>
<keyword evidence="2" id="KW-0472">Membrane</keyword>
<comment type="caution">
    <text evidence="3">The sequence shown here is derived from an EMBL/GenBank/DDBJ whole genome shotgun (WGS) entry which is preliminary data.</text>
</comment>